<dbReference type="EMBL" id="PYOC01000011">
    <property type="protein sequence ID" value="PSV43865.1"/>
    <property type="molecule type" value="Genomic_DNA"/>
</dbReference>
<name>A0A2T3L3Q5_9GAMM</name>
<evidence type="ECO:0000313" key="3">
    <source>
        <dbReference type="Proteomes" id="UP000241803"/>
    </source>
</evidence>
<dbReference type="AlphaFoldDB" id="A0A2T3L3Q5"/>
<keyword evidence="3" id="KW-1185">Reference proteome</keyword>
<protein>
    <submittedName>
        <fullName evidence="2">Uncharacterized protein</fullName>
    </submittedName>
</protein>
<evidence type="ECO:0000313" key="2">
    <source>
        <dbReference type="EMBL" id="PSV43865.1"/>
    </source>
</evidence>
<accession>A0A2T3L3Q5</accession>
<evidence type="ECO:0000256" key="1">
    <source>
        <dbReference type="SAM" id="MobiDB-lite"/>
    </source>
</evidence>
<reference evidence="2 3" key="1">
    <citation type="submission" date="2018-03" db="EMBL/GenBank/DDBJ databases">
        <title>Whole genome sequencing of Histamine producing bacteria.</title>
        <authorList>
            <person name="Butler K."/>
        </authorList>
    </citation>
    <scope>NUCLEOTIDE SEQUENCE [LARGE SCALE GENOMIC DNA]</scope>
    <source>
        <strain evidence="2 3">ATCC 19614</strain>
    </source>
</reference>
<dbReference type="Proteomes" id="UP000241803">
    <property type="component" value="Unassembled WGS sequence"/>
</dbReference>
<sequence length="84" mass="9823">MLPEYIKIRKVTAQDSIPRLRYQTDSFSLFGVIHTFRTVLDKYRRSREIYQINLTAMSAMVKRGEKGSDLVLPRERNSGRGKCE</sequence>
<proteinExistence type="predicted"/>
<comment type="caution">
    <text evidence="2">The sequence shown here is derived from an EMBL/GenBank/DDBJ whole genome shotgun (WGS) entry which is preliminary data.</text>
</comment>
<organism evidence="2 3">
    <name type="scientific">Photobacterium indicum</name>
    <dbReference type="NCBI Taxonomy" id="81447"/>
    <lineage>
        <taxon>Bacteria</taxon>
        <taxon>Pseudomonadati</taxon>
        <taxon>Pseudomonadota</taxon>
        <taxon>Gammaproteobacteria</taxon>
        <taxon>Vibrionales</taxon>
        <taxon>Vibrionaceae</taxon>
        <taxon>Photobacterium</taxon>
    </lineage>
</organism>
<feature type="region of interest" description="Disordered" evidence="1">
    <location>
        <begin position="65"/>
        <end position="84"/>
    </location>
</feature>
<gene>
    <name evidence="2" type="ORF">C9J47_21675</name>
</gene>